<dbReference type="EMBL" id="KV441404">
    <property type="protein sequence ID" value="OAF56459.1"/>
    <property type="molecule type" value="Genomic_DNA"/>
</dbReference>
<protein>
    <submittedName>
        <fullName evidence="4">Uncharacterized protein</fullName>
    </submittedName>
</protein>
<gene>
    <name evidence="4" type="ORF">VC83_06726</name>
</gene>
<keyword evidence="1" id="KW-0677">Repeat</keyword>
<dbReference type="InterPro" id="IPR036770">
    <property type="entry name" value="Ankyrin_rpt-contain_sf"/>
</dbReference>
<dbReference type="PANTHER" id="PTHR24171">
    <property type="entry name" value="ANKYRIN REPEAT DOMAIN-CONTAINING PROTEIN 39-RELATED"/>
    <property type="match status" value="1"/>
</dbReference>
<dbReference type="SUPFAM" id="SSF48403">
    <property type="entry name" value="Ankyrin repeat"/>
    <property type="match status" value="1"/>
</dbReference>
<dbReference type="PROSITE" id="PS50088">
    <property type="entry name" value="ANK_REPEAT"/>
    <property type="match status" value="2"/>
</dbReference>
<keyword evidence="2 3" id="KW-0040">ANK repeat</keyword>
<dbReference type="Proteomes" id="UP000077154">
    <property type="component" value="Unassembled WGS sequence"/>
</dbReference>
<evidence type="ECO:0000256" key="3">
    <source>
        <dbReference type="PROSITE-ProRule" id="PRU00023"/>
    </source>
</evidence>
<organism evidence="4">
    <name type="scientific">Pseudogymnoascus destructans</name>
    <dbReference type="NCBI Taxonomy" id="655981"/>
    <lineage>
        <taxon>Eukaryota</taxon>
        <taxon>Fungi</taxon>
        <taxon>Dikarya</taxon>
        <taxon>Ascomycota</taxon>
        <taxon>Pezizomycotina</taxon>
        <taxon>Leotiomycetes</taxon>
        <taxon>Thelebolales</taxon>
        <taxon>Thelebolaceae</taxon>
        <taxon>Pseudogymnoascus</taxon>
    </lineage>
</organism>
<evidence type="ECO:0000256" key="1">
    <source>
        <dbReference type="ARBA" id="ARBA00022737"/>
    </source>
</evidence>
<dbReference type="Gene3D" id="1.25.40.20">
    <property type="entry name" value="Ankyrin repeat-containing domain"/>
    <property type="match status" value="1"/>
</dbReference>
<feature type="repeat" description="ANK" evidence="3">
    <location>
        <begin position="20"/>
        <end position="52"/>
    </location>
</feature>
<dbReference type="RefSeq" id="XP_024321753.1">
    <property type="nucleotide sequence ID" value="XM_024470316.1"/>
</dbReference>
<dbReference type="GeneID" id="36289782"/>
<dbReference type="SMART" id="SM00248">
    <property type="entry name" value="ANK"/>
    <property type="match status" value="2"/>
</dbReference>
<accession>A0A177A2E6</accession>
<dbReference type="PROSITE" id="PS50297">
    <property type="entry name" value="ANK_REP_REGION"/>
    <property type="match status" value="1"/>
</dbReference>
<name>A0A177A2E6_9PEZI</name>
<sequence>MAKLLLDHGALVGAHYGEDGFRSLLHHAAVFGVVATVELLMSHGAEVNEQDERGQACLHLVLNHLDPGMMKLLLGHGALVDLQDNSGSTALHAVVEKGAFEQRGSAPP</sequence>
<proteinExistence type="predicted"/>
<dbReference type="Pfam" id="PF12796">
    <property type="entry name" value="Ank_2"/>
    <property type="match status" value="1"/>
</dbReference>
<dbReference type="VEuPathDB" id="FungiDB:GMDG_06582"/>
<dbReference type="OrthoDB" id="3439046at2759"/>
<evidence type="ECO:0000256" key="2">
    <source>
        <dbReference type="ARBA" id="ARBA00023043"/>
    </source>
</evidence>
<feature type="repeat" description="ANK" evidence="3">
    <location>
        <begin position="53"/>
        <end position="85"/>
    </location>
</feature>
<dbReference type="InterPro" id="IPR002110">
    <property type="entry name" value="Ankyrin_rpt"/>
</dbReference>
<dbReference type="AlphaFoldDB" id="A0A177A2E6"/>
<reference evidence="4" key="1">
    <citation type="submission" date="2016-03" db="EMBL/GenBank/DDBJ databases">
        <title>Updated assembly of Pseudogymnoascus destructans, the fungus causing white-nose syndrome of bats.</title>
        <authorList>
            <person name="Palmer J.M."/>
            <person name="Drees K.P."/>
            <person name="Foster J.T."/>
            <person name="Lindner D.L."/>
        </authorList>
    </citation>
    <scope>NUCLEOTIDE SEQUENCE [LARGE SCALE GENOMIC DNA]</scope>
    <source>
        <strain evidence="4">20631-21</strain>
    </source>
</reference>
<evidence type="ECO:0000313" key="4">
    <source>
        <dbReference type="EMBL" id="OAF56459.1"/>
    </source>
</evidence>